<protein>
    <recommendedName>
        <fullName evidence="11">Replication restart protein PriA</fullName>
    </recommendedName>
    <alternativeName>
        <fullName evidence="11">ATP-dependent DNA helicase PriA</fullName>
        <ecNumber evidence="11">5.6.2.4</ecNumber>
    </alternativeName>
    <alternativeName>
        <fullName evidence="11">DNA 3'-5' helicase PriA</fullName>
    </alternativeName>
</protein>
<dbReference type="InterPro" id="IPR041236">
    <property type="entry name" value="PriA_C"/>
</dbReference>
<keyword evidence="4 11" id="KW-0547">Nucleotide-binding</keyword>
<evidence type="ECO:0000313" key="15">
    <source>
        <dbReference type="Proteomes" id="UP001204798"/>
    </source>
</evidence>
<dbReference type="InterPro" id="IPR001650">
    <property type="entry name" value="Helicase_C-like"/>
</dbReference>
<feature type="binding site" evidence="11">
    <location>
        <position position="590"/>
    </location>
    <ligand>
        <name>Zn(2+)</name>
        <dbReference type="ChEBI" id="CHEBI:29105"/>
        <label>2</label>
    </ligand>
</feature>
<evidence type="ECO:0000256" key="10">
    <source>
        <dbReference type="ARBA" id="ARBA00023235"/>
    </source>
</evidence>
<dbReference type="HAMAP" id="MF_00983">
    <property type="entry name" value="PriA"/>
    <property type="match status" value="1"/>
</dbReference>
<feature type="binding site" evidence="11">
    <location>
        <position position="569"/>
    </location>
    <ligand>
        <name>Zn(2+)</name>
        <dbReference type="ChEBI" id="CHEBI:29105"/>
        <label>2</label>
    </ligand>
</feature>
<feature type="binding site" evidence="11">
    <location>
        <position position="563"/>
    </location>
    <ligand>
        <name>Zn(2+)</name>
        <dbReference type="ChEBI" id="CHEBI:29105"/>
        <label>1</label>
    </ligand>
</feature>
<dbReference type="EMBL" id="JANUCP010000001">
    <property type="protein sequence ID" value="MCS3918175.1"/>
    <property type="molecule type" value="Genomic_DNA"/>
</dbReference>
<evidence type="ECO:0000256" key="7">
    <source>
        <dbReference type="ARBA" id="ARBA00022833"/>
    </source>
</evidence>
<evidence type="ECO:0000256" key="8">
    <source>
        <dbReference type="ARBA" id="ARBA00022840"/>
    </source>
</evidence>
<dbReference type="CDD" id="cd18804">
    <property type="entry name" value="SF2_C_priA"/>
    <property type="match status" value="1"/>
</dbReference>
<sequence>MRYAQVCVDIKLAAVGNLLTYAIPEALDGKVQVGSCVAVPLRERKVVGYVVSVTDQPPPLPEGVKIKPVLEVLSPEPLFDEHLWQLAQWVAKYYHCSLDEALQLVIPSGWQRAVERVFRLVNPDPSLFKGSEWQKRIVEALQSLGGEASDDELSEALNEPPPRQLASALSALKRKGVIEEVQAVRAKPTQPRPLKAVRISEKGLQVLNELETDPTAKQKYRLTEKQLAVLYRLEDGVAELLADLADEGYERSVVQSLVQKGFLDELKFVPDRSWETDALAFAAPIVELTDEQQKAVDAIVQALERVSVQAFEDASEQNEPNFQSPAPDLSKLPVPRAPCPVFLLHGVTASGKTEVYLRVVERALQLGLGAIVLVPEIALTAQTVGIFRNRFGEKVAVWHSALLPSTRFEQWRKVKSGECPIVIGPRSALFAPVRNLGVIIVDEEHDHSYKQEQGVRYHAREVALMRARLCGAVVVFGTATPSLDSYYRALKGQWTLLRLTQRVEGKPLPEVRLIDERVASHRRSELLSDPLVDAMEKALREGEQVILFLNRRGYARVAMCQKCNFIAQCPNCAVSLVYHATDNTLRCHHCGYRQRFEQRCPQCGGTMVALKGAGTERVEAEVRRLFPQVQVLRLDRDAVVSRGEHSRILNAFRNGEAQVLVGTQMVTKGLDFPKVTVVGVLNADQALLFPHYRAAEECFQLLTQVAGRAGRGDKPGVVFIQTRFPDHYAIQLAIAQDYHRFFVTELQQRRNPPYPPYAHLIEVLTSDPDLNVAKARIKAAAVAFKRAIAMLNAVSVEVLGPSECLIPRLQGRWRYHLLLRSRNRRLLHQVVDKALSLLDPETRSALVLDVDPLQLA</sequence>
<dbReference type="InterPro" id="IPR042115">
    <property type="entry name" value="PriA_3primeBD_sf"/>
</dbReference>
<dbReference type="InterPro" id="IPR005259">
    <property type="entry name" value="PriA"/>
</dbReference>
<dbReference type="NCBIfam" id="TIGR00595">
    <property type="entry name" value="priA"/>
    <property type="match status" value="1"/>
</dbReference>
<evidence type="ECO:0000256" key="1">
    <source>
        <dbReference type="ARBA" id="ARBA00022515"/>
    </source>
</evidence>
<dbReference type="SMART" id="SM00487">
    <property type="entry name" value="DEXDc"/>
    <property type="match status" value="1"/>
</dbReference>
<feature type="domain" description="Helicase ATP-binding" evidence="12">
    <location>
        <begin position="333"/>
        <end position="499"/>
    </location>
</feature>
<keyword evidence="9 11" id="KW-0238">DNA-binding</keyword>
<comment type="function">
    <text evidence="11">Initiates the restart of stalled replication forks, which reloads the replicative helicase on sites other than the origin of replication. Recognizes and binds to abandoned replication forks and remodels them to uncover a helicase loading site. Promotes assembly of the primosome at these replication forks.</text>
</comment>
<dbReference type="InterPro" id="IPR014001">
    <property type="entry name" value="Helicase_ATP-bd"/>
</dbReference>
<comment type="catalytic activity">
    <reaction evidence="11">
        <text>ATP + H2O = ADP + phosphate + H(+)</text>
        <dbReference type="Rhea" id="RHEA:13065"/>
        <dbReference type="ChEBI" id="CHEBI:15377"/>
        <dbReference type="ChEBI" id="CHEBI:15378"/>
        <dbReference type="ChEBI" id="CHEBI:30616"/>
        <dbReference type="ChEBI" id="CHEBI:43474"/>
        <dbReference type="ChEBI" id="CHEBI:456216"/>
        <dbReference type="EC" id="5.6.2.4"/>
    </reaction>
</comment>
<keyword evidence="5 11" id="KW-0378">Hydrolase</keyword>
<dbReference type="RefSeq" id="WP_259093694.1">
    <property type="nucleotide sequence ID" value="NZ_CP130454.1"/>
</dbReference>
<comment type="cofactor">
    <cofactor evidence="11">
        <name>Zn(2+)</name>
        <dbReference type="ChEBI" id="CHEBI:29105"/>
    </cofactor>
    <text evidence="11">Binds 2 zinc ions per subunit.</text>
</comment>
<dbReference type="GO" id="GO:0016787">
    <property type="term" value="F:hydrolase activity"/>
    <property type="evidence" value="ECO:0007669"/>
    <property type="project" value="UniProtKB-KW"/>
</dbReference>
<keyword evidence="6 11" id="KW-0347">Helicase</keyword>
<keyword evidence="2 11" id="KW-0235">DNA replication</keyword>
<feature type="binding site" evidence="11">
    <location>
        <position position="560"/>
    </location>
    <ligand>
        <name>Zn(2+)</name>
        <dbReference type="ChEBI" id="CHEBI:29105"/>
        <label>1</label>
    </ligand>
</feature>
<evidence type="ECO:0000313" key="14">
    <source>
        <dbReference type="EMBL" id="MCS3918175.1"/>
    </source>
</evidence>
<dbReference type="PANTHER" id="PTHR30580:SF0">
    <property type="entry name" value="PRIMOSOMAL PROTEIN N"/>
    <property type="match status" value="1"/>
</dbReference>
<feature type="binding site" evidence="11">
    <location>
        <position position="600"/>
    </location>
    <ligand>
        <name>Zn(2+)</name>
        <dbReference type="ChEBI" id="CHEBI:29105"/>
        <label>1</label>
    </ligand>
</feature>
<evidence type="ECO:0000256" key="2">
    <source>
        <dbReference type="ARBA" id="ARBA00022705"/>
    </source>
</evidence>
<proteinExistence type="inferred from homology"/>
<evidence type="ECO:0000256" key="3">
    <source>
        <dbReference type="ARBA" id="ARBA00022723"/>
    </source>
</evidence>
<evidence type="ECO:0000259" key="12">
    <source>
        <dbReference type="PROSITE" id="PS51192"/>
    </source>
</evidence>
<dbReference type="Gene3D" id="3.40.50.300">
    <property type="entry name" value="P-loop containing nucleotide triphosphate hydrolases"/>
    <property type="match status" value="2"/>
</dbReference>
<comment type="caution">
    <text evidence="14">The sequence shown here is derived from an EMBL/GenBank/DDBJ whole genome shotgun (WGS) entry which is preliminary data.</text>
</comment>
<dbReference type="Pfam" id="PF18319">
    <property type="entry name" value="Zn_ribbon_PriA"/>
    <property type="match status" value="1"/>
</dbReference>
<comment type="similarity">
    <text evidence="11">Belongs to the helicase family. PriA subfamily.</text>
</comment>
<name>A0ABT2EMM9_9BACT</name>
<dbReference type="InterPro" id="IPR027417">
    <property type="entry name" value="P-loop_NTPase"/>
</dbReference>
<evidence type="ECO:0000256" key="5">
    <source>
        <dbReference type="ARBA" id="ARBA00022801"/>
    </source>
</evidence>
<dbReference type="Pfam" id="PF00271">
    <property type="entry name" value="Helicase_C"/>
    <property type="match status" value="1"/>
</dbReference>
<evidence type="ECO:0000259" key="13">
    <source>
        <dbReference type="PROSITE" id="PS51194"/>
    </source>
</evidence>
<keyword evidence="7 11" id="KW-0862">Zinc</keyword>
<keyword evidence="15" id="KW-1185">Reference proteome</keyword>
<dbReference type="Pfam" id="PF00270">
    <property type="entry name" value="DEAD"/>
    <property type="match status" value="1"/>
</dbReference>
<dbReference type="SMART" id="SM00490">
    <property type="entry name" value="HELICc"/>
    <property type="match status" value="1"/>
</dbReference>
<keyword evidence="3 11" id="KW-0479">Metal-binding</keyword>
<evidence type="ECO:0000256" key="11">
    <source>
        <dbReference type="HAMAP-Rule" id="MF_00983"/>
    </source>
</evidence>
<dbReference type="InterPro" id="IPR040498">
    <property type="entry name" value="PriA_CRR"/>
</dbReference>
<keyword evidence="8 11" id="KW-0067">ATP-binding</keyword>
<dbReference type="SUPFAM" id="SSF46785">
    <property type="entry name" value="Winged helix' DNA-binding domain"/>
    <property type="match status" value="1"/>
</dbReference>
<dbReference type="SUPFAM" id="SSF52540">
    <property type="entry name" value="P-loop containing nucleoside triphosphate hydrolases"/>
    <property type="match status" value="1"/>
</dbReference>
<dbReference type="InterPro" id="IPR011545">
    <property type="entry name" value="DEAD/DEAH_box_helicase_dom"/>
</dbReference>
<dbReference type="PANTHER" id="PTHR30580">
    <property type="entry name" value="PRIMOSOMAL PROTEIN N"/>
    <property type="match status" value="1"/>
</dbReference>
<feature type="domain" description="Helicase C-terminal" evidence="13">
    <location>
        <begin position="595"/>
        <end position="747"/>
    </location>
</feature>
<evidence type="ECO:0000256" key="6">
    <source>
        <dbReference type="ARBA" id="ARBA00022806"/>
    </source>
</evidence>
<keyword evidence="1 11" id="KW-0639">Primosome</keyword>
<reference evidence="14 15" key="1">
    <citation type="submission" date="2022-08" db="EMBL/GenBank/DDBJ databases">
        <title>Bacterial and archaeal communities from various locations to study Microbial Dark Matter (Phase II).</title>
        <authorList>
            <person name="Stepanauskas R."/>
        </authorList>
    </citation>
    <scope>NUCLEOTIDE SEQUENCE [LARGE SCALE GENOMIC DNA]</scope>
    <source>
        <strain evidence="14 15">PD1</strain>
    </source>
</reference>
<dbReference type="Pfam" id="PF18074">
    <property type="entry name" value="PriA_C"/>
    <property type="match status" value="1"/>
</dbReference>
<dbReference type="EC" id="5.6.2.4" evidence="11"/>
<keyword evidence="10 11" id="KW-0413">Isomerase</keyword>
<dbReference type="Pfam" id="PF17764">
    <property type="entry name" value="PriA_3primeBD"/>
    <property type="match status" value="1"/>
</dbReference>
<comment type="subunit">
    <text evidence="11">Component of the replication restart primosome.</text>
</comment>
<feature type="binding site" evidence="11">
    <location>
        <position position="572"/>
    </location>
    <ligand>
        <name>Zn(2+)</name>
        <dbReference type="ChEBI" id="CHEBI:29105"/>
        <label>2</label>
    </ligand>
</feature>
<comment type="catalytic activity">
    <reaction evidence="11">
        <text>Couples ATP hydrolysis with the unwinding of duplex DNA by translocating in the 3'-5' direction.</text>
        <dbReference type="EC" id="5.6.2.4"/>
    </reaction>
</comment>
<dbReference type="CDD" id="cd17929">
    <property type="entry name" value="DEXHc_priA"/>
    <property type="match status" value="1"/>
</dbReference>
<dbReference type="PROSITE" id="PS51192">
    <property type="entry name" value="HELICASE_ATP_BIND_1"/>
    <property type="match status" value="1"/>
</dbReference>
<organism evidence="14 15">
    <name type="scientific">Candidatus Fervidibacter sacchari</name>
    <dbReference type="NCBI Taxonomy" id="1448929"/>
    <lineage>
        <taxon>Bacteria</taxon>
        <taxon>Candidatus Fervidibacterota</taxon>
        <taxon>Candidatus Fervidibacter</taxon>
    </lineage>
</organism>
<gene>
    <name evidence="11" type="primary">priA</name>
    <name evidence="14" type="ORF">M2350_000572</name>
</gene>
<dbReference type="InterPro" id="IPR041222">
    <property type="entry name" value="PriA_3primeBD"/>
</dbReference>
<dbReference type="PROSITE" id="PS51194">
    <property type="entry name" value="HELICASE_CTER"/>
    <property type="match status" value="1"/>
</dbReference>
<feature type="binding site" evidence="11">
    <location>
        <position position="603"/>
    </location>
    <ligand>
        <name>Zn(2+)</name>
        <dbReference type="ChEBI" id="CHEBI:29105"/>
        <label>1</label>
    </ligand>
</feature>
<evidence type="ECO:0000256" key="4">
    <source>
        <dbReference type="ARBA" id="ARBA00022741"/>
    </source>
</evidence>
<accession>A0ABT2EMM9</accession>
<dbReference type="Proteomes" id="UP001204798">
    <property type="component" value="Unassembled WGS sequence"/>
</dbReference>
<feature type="binding site" evidence="11">
    <location>
        <position position="587"/>
    </location>
    <ligand>
        <name>Zn(2+)</name>
        <dbReference type="ChEBI" id="CHEBI:29105"/>
        <label>2</label>
    </ligand>
</feature>
<dbReference type="InterPro" id="IPR036390">
    <property type="entry name" value="WH_DNA-bd_sf"/>
</dbReference>
<dbReference type="Gene3D" id="3.40.1440.60">
    <property type="entry name" value="PriA, 3(prime) DNA-binding domain"/>
    <property type="match status" value="1"/>
</dbReference>
<evidence type="ECO:0000256" key="9">
    <source>
        <dbReference type="ARBA" id="ARBA00023125"/>
    </source>
</evidence>